<protein>
    <submittedName>
        <fullName evidence="3">Uncharacterized protein</fullName>
    </submittedName>
</protein>
<feature type="transmembrane region" description="Helical" evidence="2">
    <location>
        <begin position="106"/>
        <end position="124"/>
    </location>
</feature>
<keyword evidence="2" id="KW-1133">Transmembrane helix</keyword>
<evidence type="ECO:0000313" key="3">
    <source>
        <dbReference type="EMBL" id="CAD8340091.1"/>
    </source>
</evidence>
<dbReference type="AlphaFoldDB" id="A0A7R9X133"/>
<feature type="compositionally biased region" description="Polar residues" evidence="1">
    <location>
        <begin position="42"/>
        <end position="55"/>
    </location>
</feature>
<evidence type="ECO:0000256" key="1">
    <source>
        <dbReference type="SAM" id="MobiDB-lite"/>
    </source>
</evidence>
<organism evidence="3">
    <name type="scientific">Craspedostauros australis</name>
    <dbReference type="NCBI Taxonomy" id="1486917"/>
    <lineage>
        <taxon>Eukaryota</taxon>
        <taxon>Sar</taxon>
        <taxon>Stramenopiles</taxon>
        <taxon>Ochrophyta</taxon>
        <taxon>Bacillariophyta</taxon>
        <taxon>Bacillariophyceae</taxon>
        <taxon>Bacillariophycidae</taxon>
        <taxon>Naviculales</taxon>
        <taxon>Naviculaceae</taxon>
        <taxon>Craspedostauros</taxon>
    </lineage>
</organism>
<feature type="compositionally biased region" description="Basic and acidic residues" evidence="1">
    <location>
        <begin position="30"/>
        <end position="40"/>
    </location>
</feature>
<feature type="compositionally biased region" description="Acidic residues" evidence="1">
    <location>
        <begin position="73"/>
        <end position="85"/>
    </location>
</feature>
<accession>A0A7R9X133</accession>
<evidence type="ECO:0000256" key="2">
    <source>
        <dbReference type="SAM" id="Phobius"/>
    </source>
</evidence>
<keyword evidence="2" id="KW-0472">Membrane</keyword>
<dbReference type="InterPro" id="IPR032675">
    <property type="entry name" value="LRR_dom_sf"/>
</dbReference>
<feature type="region of interest" description="Disordered" evidence="1">
    <location>
        <begin position="1"/>
        <end position="85"/>
    </location>
</feature>
<sequence length="359" mass="39222">MASPPQYHNPASDIGNGNGIDHPDGLTNHIPHDLALHEDGTNDASMNSGNASGTRIGSDGLIKTPMPPSPLEVDSESMEDEDDNDDLYDFYLDRTRKMQRHRRSQIFNWICLAVVLIIVLSILLSRAVGGGDSDSDDGRSSSPNQNGSLDSSSDDAPSSSPTADPVRILMNSWIDNVLQYEPLLNTSGLRDVPLQSSTPQYKALEYMSTMDDAYLSDLLGLGADPGLTLHQALQDVSGRDREFLIERYILIVFYFGLNGPQWDTNGKRPQVKFLTNTSVCDWTSGNAQFGMIDCDHDGMVSVIDLAGHEITGDRMPTEIGALGSVQKIYLGEWAILLPTDKVCLCRVLCCKMDGSGHRT</sequence>
<keyword evidence="2" id="KW-0812">Transmembrane</keyword>
<proteinExistence type="predicted"/>
<gene>
    <name evidence="3" type="ORF">CAUS1442_LOCUS12224</name>
</gene>
<name>A0A7R9X133_9STRA</name>
<reference evidence="3" key="1">
    <citation type="submission" date="2021-01" db="EMBL/GenBank/DDBJ databases">
        <authorList>
            <person name="Corre E."/>
            <person name="Pelletier E."/>
            <person name="Niang G."/>
            <person name="Scheremetjew M."/>
            <person name="Finn R."/>
            <person name="Kale V."/>
            <person name="Holt S."/>
            <person name="Cochrane G."/>
            <person name="Meng A."/>
            <person name="Brown T."/>
            <person name="Cohen L."/>
        </authorList>
    </citation>
    <scope>NUCLEOTIDE SEQUENCE</scope>
    <source>
        <strain evidence="3">CCMP3328</strain>
    </source>
</reference>
<feature type="region of interest" description="Disordered" evidence="1">
    <location>
        <begin position="130"/>
        <end position="162"/>
    </location>
</feature>
<feature type="compositionally biased region" description="Low complexity" evidence="1">
    <location>
        <begin position="148"/>
        <end position="162"/>
    </location>
</feature>
<dbReference type="Gene3D" id="3.80.10.10">
    <property type="entry name" value="Ribonuclease Inhibitor"/>
    <property type="match status" value="1"/>
</dbReference>
<dbReference type="EMBL" id="HBEF01019806">
    <property type="protein sequence ID" value="CAD8340091.1"/>
    <property type="molecule type" value="Transcribed_RNA"/>
</dbReference>